<dbReference type="InterPro" id="IPR001104">
    <property type="entry name" value="3-oxo-5_a-steroid_4-DH_C"/>
</dbReference>
<evidence type="ECO:0000256" key="5">
    <source>
        <dbReference type="RuleBase" id="RU367081"/>
    </source>
</evidence>
<evidence type="ECO:0000256" key="3">
    <source>
        <dbReference type="ARBA" id="ARBA00022989"/>
    </source>
</evidence>
<comment type="pathway">
    <text evidence="5">Protein modification; protein glycosylation.</text>
</comment>
<dbReference type="Pfam" id="PF02544">
    <property type="entry name" value="Steroid_dh"/>
    <property type="match status" value="1"/>
</dbReference>
<evidence type="ECO:0000256" key="1">
    <source>
        <dbReference type="ARBA" id="ARBA00004127"/>
    </source>
</evidence>
<comment type="function">
    <text evidence="5">Plays a key role in early steps of protein N-linked glycosylation by being involved in the conversion of polyprenol into dolichol. Acts as a polyprenal reductase that mediates the reduction of polyprenal into dolichal in a NADP-dependent mechanism. Dolichols are required for the synthesis of dolichol-linked monosaccharides and the oligosaccharide precursor used for N-glycosylation.</text>
</comment>
<keyword evidence="5" id="KW-0560">Oxidoreductase</keyword>
<keyword evidence="2 5" id="KW-0812">Transmembrane</keyword>
<dbReference type="PROSITE" id="PS50244">
    <property type="entry name" value="S5A_REDUCTASE"/>
    <property type="match status" value="1"/>
</dbReference>
<dbReference type="PANTHER" id="PTHR14624">
    <property type="entry name" value="DFG10 PROTEIN"/>
    <property type="match status" value="1"/>
</dbReference>
<dbReference type="Proteomes" id="UP000184188">
    <property type="component" value="Unassembled WGS sequence"/>
</dbReference>
<dbReference type="GeneID" id="34612164"/>
<evidence type="ECO:0000259" key="6">
    <source>
        <dbReference type="Pfam" id="PF02544"/>
    </source>
</evidence>
<comment type="catalytic activity">
    <reaction evidence="5">
        <text>a di-trans,poly-cis-dolichal + NADP(+) = a di-trans,poly-cis-polyprenal + NADPH + H(+)</text>
        <dbReference type="Rhea" id="RHEA:80727"/>
        <dbReference type="Rhea" id="RHEA-COMP:19536"/>
        <dbReference type="Rhea" id="RHEA-COMP:19537"/>
        <dbReference type="ChEBI" id="CHEBI:15378"/>
        <dbReference type="ChEBI" id="CHEBI:57783"/>
        <dbReference type="ChEBI" id="CHEBI:58349"/>
        <dbReference type="ChEBI" id="CHEBI:231623"/>
        <dbReference type="ChEBI" id="CHEBI:231637"/>
        <dbReference type="EC" id="1.3.1.94"/>
    </reaction>
    <physiologicalReaction direction="right-to-left" evidence="5">
        <dbReference type="Rhea" id="RHEA:80729"/>
    </physiologicalReaction>
</comment>
<dbReference type="GO" id="GO:0003865">
    <property type="term" value="F:3-oxo-5-alpha-steroid 4-dehydrogenase activity"/>
    <property type="evidence" value="ECO:0007669"/>
    <property type="project" value="TreeGrafter"/>
</dbReference>
<comment type="subcellular location">
    <subcellularLocation>
        <location evidence="1">Endomembrane system</location>
        <topology evidence="1">Multi-pass membrane protein</topology>
    </subcellularLocation>
    <subcellularLocation>
        <location evidence="5">Endoplasmic reticulum membrane</location>
    </subcellularLocation>
</comment>
<name>A0A1L9SK96_9EURO</name>
<dbReference type="VEuPathDB" id="FungiDB:ASPZODRAFT_15109"/>
<dbReference type="EC" id="1.3.1.94" evidence="5"/>
<dbReference type="UniPathway" id="UPA00378"/>
<dbReference type="InterPro" id="IPR039698">
    <property type="entry name" value="Dfg10/SRD5A3"/>
</dbReference>
<dbReference type="GO" id="GO:0160198">
    <property type="term" value="F:polyprenal reductase activity"/>
    <property type="evidence" value="ECO:0007669"/>
    <property type="project" value="UniProtKB-EC"/>
</dbReference>
<feature type="transmembrane region" description="Helical" evidence="5">
    <location>
        <begin position="261"/>
        <end position="281"/>
    </location>
</feature>
<accession>A0A1L9SK96</accession>
<feature type="domain" description="3-oxo-5-alpha-steroid 4-dehydrogenase C-terminal" evidence="6">
    <location>
        <begin position="193"/>
        <end position="308"/>
    </location>
</feature>
<dbReference type="GO" id="GO:0005789">
    <property type="term" value="C:endoplasmic reticulum membrane"/>
    <property type="evidence" value="ECO:0007669"/>
    <property type="project" value="UniProtKB-SubCell"/>
</dbReference>
<dbReference type="OrthoDB" id="541710at2759"/>
<dbReference type="PANTHER" id="PTHR14624:SF0">
    <property type="entry name" value="POLYPRENOL REDUCTASE"/>
    <property type="match status" value="1"/>
</dbReference>
<keyword evidence="8" id="KW-1185">Reference proteome</keyword>
<sequence length="308" mass="34083">MDAIEAVRALFVLATCTTLAVSLPAALRSRFVAYGARATSTSQADSPSQPPAPASKSFATRTMDSLASFKVPHGYFTHFYVVSVLSSLFWTTQVLLGGVFFRAIAERVAPAHLQPSMSFNQVILCCLLMLAQGSRRLYESFLFAKPSSSKMGFAHWLMGIAFYLGMGVAIWIEGTGNLLSKKLSFDDIKLSNVPSLRTFFCLPLFLMASGLQHDCHHYLFSLKKYTLPTHPLFRGIICPHYTAECIIYLSLALLAAPKGEFINKTLVTCLLFVAVNLGITAKSTKTWYMQKFGDESVRGRWIMIPGIY</sequence>
<keyword evidence="5" id="KW-0521">NADP</keyword>
<evidence type="ECO:0000313" key="8">
    <source>
        <dbReference type="Proteomes" id="UP000184188"/>
    </source>
</evidence>
<dbReference type="EMBL" id="KV878340">
    <property type="protein sequence ID" value="OJJ47659.1"/>
    <property type="molecule type" value="Genomic_DNA"/>
</dbReference>
<keyword evidence="5" id="KW-0256">Endoplasmic reticulum</keyword>
<feature type="transmembrane region" description="Helical" evidence="5">
    <location>
        <begin position="232"/>
        <end position="255"/>
    </location>
</feature>
<organism evidence="7 8">
    <name type="scientific">Penicilliopsis zonata CBS 506.65</name>
    <dbReference type="NCBI Taxonomy" id="1073090"/>
    <lineage>
        <taxon>Eukaryota</taxon>
        <taxon>Fungi</taxon>
        <taxon>Dikarya</taxon>
        <taxon>Ascomycota</taxon>
        <taxon>Pezizomycotina</taxon>
        <taxon>Eurotiomycetes</taxon>
        <taxon>Eurotiomycetidae</taxon>
        <taxon>Eurotiales</taxon>
        <taxon>Aspergillaceae</taxon>
        <taxon>Penicilliopsis</taxon>
    </lineage>
</organism>
<evidence type="ECO:0000256" key="2">
    <source>
        <dbReference type="ARBA" id="ARBA00022692"/>
    </source>
</evidence>
<dbReference type="GO" id="GO:0006488">
    <property type="term" value="P:dolichol-linked oligosaccharide biosynthetic process"/>
    <property type="evidence" value="ECO:0007669"/>
    <property type="project" value="UniProtKB-UniRule"/>
</dbReference>
<feature type="transmembrane region" description="Helical" evidence="5">
    <location>
        <begin position="192"/>
        <end position="211"/>
    </location>
</feature>
<dbReference type="AlphaFoldDB" id="A0A1L9SK96"/>
<keyword evidence="3 5" id="KW-1133">Transmembrane helix</keyword>
<evidence type="ECO:0000313" key="7">
    <source>
        <dbReference type="EMBL" id="OJJ47659.1"/>
    </source>
</evidence>
<feature type="transmembrane region" description="Helical" evidence="5">
    <location>
        <begin position="152"/>
        <end position="172"/>
    </location>
</feature>
<dbReference type="GO" id="GO:0102389">
    <property type="term" value="F:polyprenol reductase activity"/>
    <property type="evidence" value="ECO:0007669"/>
    <property type="project" value="UniProtKB-UniRule"/>
</dbReference>
<proteinExistence type="inferred from homology"/>
<dbReference type="STRING" id="1073090.A0A1L9SK96"/>
<feature type="transmembrane region" description="Helical" evidence="5">
    <location>
        <begin position="6"/>
        <end position="27"/>
    </location>
</feature>
<feature type="transmembrane region" description="Helical" evidence="5">
    <location>
        <begin position="79"/>
        <end position="101"/>
    </location>
</feature>
<keyword evidence="4 5" id="KW-0472">Membrane</keyword>
<gene>
    <name evidence="7" type="ORF">ASPZODRAFT_15109</name>
</gene>
<dbReference type="RefSeq" id="XP_022582169.1">
    <property type="nucleotide sequence ID" value="XM_022725699.1"/>
</dbReference>
<reference evidence="8" key="1">
    <citation type="journal article" date="2017" name="Genome Biol.">
        <title>Comparative genomics reveals high biological diversity and specific adaptations in the industrially and medically important fungal genus Aspergillus.</title>
        <authorList>
            <person name="de Vries R.P."/>
            <person name="Riley R."/>
            <person name="Wiebenga A."/>
            <person name="Aguilar-Osorio G."/>
            <person name="Amillis S."/>
            <person name="Uchima C.A."/>
            <person name="Anderluh G."/>
            <person name="Asadollahi M."/>
            <person name="Askin M."/>
            <person name="Barry K."/>
            <person name="Battaglia E."/>
            <person name="Bayram O."/>
            <person name="Benocci T."/>
            <person name="Braus-Stromeyer S.A."/>
            <person name="Caldana C."/>
            <person name="Canovas D."/>
            <person name="Cerqueira G.C."/>
            <person name="Chen F."/>
            <person name="Chen W."/>
            <person name="Choi C."/>
            <person name="Clum A."/>
            <person name="Dos Santos R.A."/>
            <person name="Damasio A.R."/>
            <person name="Diallinas G."/>
            <person name="Emri T."/>
            <person name="Fekete E."/>
            <person name="Flipphi M."/>
            <person name="Freyberg S."/>
            <person name="Gallo A."/>
            <person name="Gournas C."/>
            <person name="Habgood R."/>
            <person name="Hainaut M."/>
            <person name="Harispe M.L."/>
            <person name="Henrissat B."/>
            <person name="Hilden K.S."/>
            <person name="Hope R."/>
            <person name="Hossain A."/>
            <person name="Karabika E."/>
            <person name="Karaffa L."/>
            <person name="Karanyi Z."/>
            <person name="Krasevec N."/>
            <person name="Kuo A."/>
            <person name="Kusch H."/>
            <person name="LaButti K."/>
            <person name="Lagendijk E.L."/>
            <person name="Lapidus A."/>
            <person name="Levasseur A."/>
            <person name="Lindquist E."/>
            <person name="Lipzen A."/>
            <person name="Logrieco A.F."/>
            <person name="MacCabe A."/>
            <person name="Maekelae M.R."/>
            <person name="Malavazi I."/>
            <person name="Melin P."/>
            <person name="Meyer V."/>
            <person name="Mielnichuk N."/>
            <person name="Miskei M."/>
            <person name="Molnar A.P."/>
            <person name="Mule G."/>
            <person name="Ngan C.Y."/>
            <person name="Orejas M."/>
            <person name="Orosz E."/>
            <person name="Ouedraogo J.P."/>
            <person name="Overkamp K.M."/>
            <person name="Park H.-S."/>
            <person name="Perrone G."/>
            <person name="Piumi F."/>
            <person name="Punt P.J."/>
            <person name="Ram A.F."/>
            <person name="Ramon A."/>
            <person name="Rauscher S."/>
            <person name="Record E."/>
            <person name="Riano-Pachon D.M."/>
            <person name="Robert V."/>
            <person name="Roehrig J."/>
            <person name="Ruller R."/>
            <person name="Salamov A."/>
            <person name="Salih N.S."/>
            <person name="Samson R.A."/>
            <person name="Sandor E."/>
            <person name="Sanguinetti M."/>
            <person name="Schuetze T."/>
            <person name="Sepcic K."/>
            <person name="Shelest E."/>
            <person name="Sherlock G."/>
            <person name="Sophianopoulou V."/>
            <person name="Squina F.M."/>
            <person name="Sun H."/>
            <person name="Susca A."/>
            <person name="Todd R.B."/>
            <person name="Tsang A."/>
            <person name="Unkles S.E."/>
            <person name="van de Wiele N."/>
            <person name="van Rossen-Uffink D."/>
            <person name="Oliveira J.V."/>
            <person name="Vesth T.C."/>
            <person name="Visser J."/>
            <person name="Yu J.-H."/>
            <person name="Zhou M."/>
            <person name="Andersen M.R."/>
            <person name="Archer D.B."/>
            <person name="Baker S.E."/>
            <person name="Benoit I."/>
            <person name="Brakhage A.A."/>
            <person name="Braus G.H."/>
            <person name="Fischer R."/>
            <person name="Frisvad J.C."/>
            <person name="Goldman G.H."/>
            <person name="Houbraken J."/>
            <person name="Oakley B."/>
            <person name="Pocsi I."/>
            <person name="Scazzocchio C."/>
            <person name="Seiboth B."/>
            <person name="vanKuyk P.A."/>
            <person name="Wortman J."/>
            <person name="Dyer P.S."/>
            <person name="Grigoriev I.V."/>
        </authorList>
    </citation>
    <scope>NUCLEOTIDE SEQUENCE [LARGE SCALE GENOMIC DNA]</scope>
    <source>
        <strain evidence="8">CBS 506.65</strain>
    </source>
</reference>
<evidence type="ECO:0000256" key="4">
    <source>
        <dbReference type="ARBA" id="ARBA00023136"/>
    </source>
</evidence>
<dbReference type="GO" id="GO:0016095">
    <property type="term" value="P:polyprenol catabolic process"/>
    <property type="evidence" value="ECO:0007669"/>
    <property type="project" value="UniProtKB-UniRule"/>
</dbReference>
<protein>
    <recommendedName>
        <fullName evidence="5">Polyprenal reductase</fullName>
        <ecNumber evidence="5">1.3.1.94</ecNumber>
    </recommendedName>
</protein>
<comment type="similarity">
    <text evidence="5">Belongs to the steroid 5-alpha reductase family. Polyprenal reductase subfamily.</text>
</comment>